<dbReference type="SMART" id="SM00066">
    <property type="entry name" value="GAL4"/>
    <property type="match status" value="1"/>
</dbReference>
<feature type="region of interest" description="Disordered" evidence="5">
    <location>
        <begin position="81"/>
        <end position="118"/>
    </location>
</feature>
<dbReference type="PROSITE" id="PS50048">
    <property type="entry name" value="ZN2_CY6_FUNGAL_2"/>
    <property type="match status" value="1"/>
</dbReference>
<protein>
    <recommendedName>
        <fullName evidence="6">Zn(2)-C6 fungal-type domain-containing protein</fullName>
    </recommendedName>
</protein>
<dbReference type="Pfam" id="PF00172">
    <property type="entry name" value="Zn_clus"/>
    <property type="match status" value="1"/>
</dbReference>
<name>A0A507R341_MONPU</name>
<dbReference type="PANTHER" id="PTHR47783:SF1">
    <property type="entry name" value="ZN(II)2CYS6 TRANSCRIPTION FACTOR (EUROFUNG)"/>
    <property type="match status" value="1"/>
</dbReference>
<keyword evidence="8" id="KW-1185">Reference proteome</keyword>
<feature type="compositionally biased region" description="Polar residues" evidence="5">
    <location>
        <begin position="102"/>
        <end position="118"/>
    </location>
</feature>
<keyword evidence="3" id="KW-0804">Transcription</keyword>
<evidence type="ECO:0000256" key="3">
    <source>
        <dbReference type="ARBA" id="ARBA00023163"/>
    </source>
</evidence>
<feature type="region of interest" description="Disordered" evidence="5">
    <location>
        <begin position="420"/>
        <end position="442"/>
    </location>
</feature>
<evidence type="ECO:0000256" key="4">
    <source>
        <dbReference type="ARBA" id="ARBA00023242"/>
    </source>
</evidence>
<accession>A0A507R341</accession>
<comment type="caution">
    <text evidence="7">The sequence shown here is derived from an EMBL/GenBank/DDBJ whole genome shotgun (WGS) entry which is preliminary data.</text>
</comment>
<feature type="compositionally biased region" description="Low complexity" evidence="5">
    <location>
        <begin position="327"/>
        <end position="338"/>
    </location>
</feature>
<dbReference type="Gene3D" id="4.10.240.10">
    <property type="entry name" value="Zn(2)-C6 fungal-type DNA-binding domain"/>
    <property type="match status" value="1"/>
</dbReference>
<proteinExistence type="predicted"/>
<dbReference type="InterPro" id="IPR036864">
    <property type="entry name" value="Zn2-C6_fun-type_DNA-bd_sf"/>
</dbReference>
<dbReference type="STRING" id="5098.A0A507R341"/>
<feature type="domain" description="Zn(2)-C6 fungal-type" evidence="6">
    <location>
        <begin position="42"/>
        <end position="76"/>
    </location>
</feature>
<keyword evidence="2" id="KW-0238">DNA-binding</keyword>
<evidence type="ECO:0000313" key="8">
    <source>
        <dbReference type="Proteomes" id="UP000319663"/>
    </source>
</evidence>
<dbReference type="CDD" id="cd00067">
    <property type="entry name" value="GAL4"/>
    <property type="match status" value="1"/>
</dbReference>
<evidence type="ECO:0000256" key="2">
    <source>
        <dbReference type="ARBA" id="ARBA00023125"/>
    </source>
</evidence>
<feature type="compositionally biased region" description="Polar residues" evidence="5">
    <location>
        <begin position="308"/>
        <end position="318"/>
    </location>
</feature>
<gene>
    <name evidence="7" type="ORF">MPDQ_004572</name>
</gene>
<keyword evidence="4" id="KW-0539">Nucleus</keyword>
<dbReference type="OrthoDB" id="4150019at2759"/>
<evidence type="ECO:0000313" key="7">
    <source>
        <dbReference type="EMBL" id="TQB77172.1"/>
    </source>
</evidence>
<dbReference type="Proteomes" id="UP000319663">
    <property type="component" value="Unassembled WGS sequence"/>
</dbReference>
<dbReference type="PANTHER" id="PTHR47783">
    <property type="entry name" value="ZN(II)2CYS6 TRANSCRIPTION FACTOR (EUROFUNG)-RELATED"/>
    <property type="match status" value="1"/>
</dbReference>
<dbReference type="GO" id="GO:0008270">
    <property type="term" value="F:zinc ion binding"/>
    <property type="evidence" value="ECO:0007669"/>
    <property type="project" value="InterPro"/>
</dbReference>
<dbReference type="PROSITE" id="PS00463">
    <property type="entry name" value="ZN2_CY6_FUNGAL_1"/>
    <property type="match status" value="1"/>
</dbReference>
<evidence type="ECO:0000256" key="5">
    <source>
        <dbReference type="SAM" id="MobiDB-lite"/>
    </source>
</evidence>
<feature type="region of interest" description="Disordered" evidence="5">
    <location>
        <begin position="265"/>
        <end position="360"/>
    </location>
</feature>
<dbReference type="InterPro" id="IPR001138">
    <property type="entry name" value="Zn2Cys6_DnaBD"/>
</dbReference>
<organism evidence="7 8">
    <name type="scientific">Monascus purpureus</name>
    <name type="common">Red mold</name>
    <name type="synonym">Monascus anka</name>
    <dbReference type="NCBI Taxonomy" id="5098"/>
    <lineage>
        <taxon>Eukaryota</taxon>
        <taxon>Fungi</taxon>
        <taxon>Dikarya</taxon>
        <taxon>Ascomycota</taxon>
        <taxon>Pezizomycotina</taxon>
        <taxon>Eurotiomycetes</taxon>
        <taxon>Eurotiomycetidae</taxon>
        <taxon>Eurotiales</taxon>
        <taxon>Aspergillaceae</taxon>
        <taxon>Monascus</taxon>
    </lineage>
</organism>
<evidence type="ECO:0000256" key="1">
    <source>
        <dbReference type="ARBA" id="ARBA00023015"/>
    </source>
</evidence>
<dbReference type="SUPFAM" id="SSF57701">
    <property type="entry name" value="Zn2/Cys6 DNA-binding domain"/>
    <property type="match status" value="1"/>
</dbReference>
<dbReference type="EMBL" id="VIFY01000003">
    <property type="protein sequence ID" value="TQB77172.1"/>
    <property type="molecule type" value="Genomic_DNA"/>
</dbReference>
<sequence length="442" mass="47761">MPGVVEYTEVTVKSPEAAMKGPNAPNTEKKRNKLGYHRTSVACVHCRRRKIRCEVAPDDPQGRCVDCIKLRKECKYYPVDQQPPAEKKSRPASRADTLPTAFPSTAASNTSGHRAEQPNTFFPHQAVSLSPGPGAPAFDAAKYVGNQVPFTTDRNVASVADYAAHAPLDPSIPWNEFAAVPDTQFLGSLTEEQQQMLNLQPNLWNQRGTPIAPIPPNPPTVPSQQDALNSAAVAAGGSRSPLPASTYTIQQSGPQVWQVPFQQPTRSMSFPTPAEMPSPYTPDQFAQQISPPDPRRSMTSPAHMFSDSPVSMNMNMGAQSPPPPHQSFPNSPLHMNPHSSPPPPEFHQPSPVSASYAGQPQPPLGYTTWQDMNNMADANLNIPYAMYTPDNGMGLGMGMGMGMGMDMSMGMNMGMDAGVAMGPQQTTDQFGHGHPQGRRPPT</sequence>
<keyword evidence="1" id="KW-0805">Transcription regulation</keyword>
<evidence type="ECO:0000259" key="6">
    <source>
        <dbReference type="PROSITE" id="PS50048"/>
    </source>
</evidence>
<dbReference type="GO" id="GO:0003677">
    <property type="term" value="F:DNA binding"/>
    <property type="evidence" value="ECO:0007669"/>
    <property type="project" value="UniProtKB-KW"/>
</dbReference>
<dbReference type="AlphaFoldDB" id="A0A507R341"/>
<dbReference type="GO" id="GO:0000981">
    <property type="term" value="F:DNA-binding transcription factor activity, RNA polymerase II-specific"/>
    <property type="evidence" value="ECO:0007669"/>
    <property type="project" value="InterPro"/>
</dbReference>
<reference evidence="7 8" key="1">
    <citation type="submission" date="2019-06" db="EMBL/GenBank/DDBJ databases">
        <title>Wine fermentation using esterase from Monascus purpureus.</title>
        <authorList>
            <person name="Geng C."/>
            <person name="Zhang Y."/>
        </authorList>
    </citation>
    <scope>NUCLEOTIDE SEQUENCE [LARGE SCALE GENOMIC DNA]</scope>
    <source>
        <strain evidence="7">HQ1</strain>
    </source>
</reference>